<dbReference type="PROSITE" id="PS50157">
    <property type="entry name" value="ZINC_FINGER_C2H2_2"/>
    <property type="match status" value="1"/>
</dbReference>
<feature type="domain" description="C2H2-type" evidence="3">
    <location>
        <begin position="10"/>
        <end position="36"/>
    </location>
</feature>
<evidence type="ECO:0000313" key="5">
    <source>
        <dbReference type="Proteomes" id="UP000193648"/>
    </source>
</evidence>
<dbReference type="RefSeq" id="XP_021875027.1">
    <property type="nucleotide sequence ID" value="XM_022020183.1"/>
</dbReference>
<accession>A0A1Y2G1Z0</accession>
<gene>
    <name evidence="4" type="ORF">BCR41DRAFT_25610</name>
</gene>
<dbReference type="InterPro" id="IPR013087">
    <property type="entry name" value="Znf_C2H2_type"/>
</dbReference>
<dbReference type="Gene3D" id="3.30.160.60">
    <property type="entry name" value="Classic Zinc Finger"/>
    <property type="match status" value="1"/>
</dbReference>
<protein>
    <recommendedName>
        <fullName evidence="3">C2H2-type domain-containing protein</fullName>
    </recommendedName>
</protein>
<dbReference type="EMBL" id="MCFF01000118">
    <property type="protein sequence ID" value="ORY88927.1"/>
    <property type="molecule type" value="Genomic_DNA"/>
</dbReference>
<dbReference type="GO" id="GO:0008270">
    <property type="term" value="F:zinc ion binding"/>
    <property type="evidence" value="ECO:0007669"/>
    <property type="project" value="UniProtKB-KW"/>
</dbReference>
<reference evidence="4 5" key="1">
    <citation type="submission" date="2016-07" db="EMBL/GenBank/DDBJ databases">
        <title>Pervasive Adenine N6-methylation of Active Genes in Fungi.</title>
        <authorList>
            <consortium name="DOE Joint Genome Institute"/>
            <person name="Mondo S.J."/>
            <person name="Dannebaum R.O."/>
            <person name="Kuo R.C."/>
            <person name="Labutti K."/>
            <person name="Haridas S."/>
            <person name="Kuo A."/>
            <person name="Salamov A."/>
            <person name="Ahrendt S.R."/>
            <person name="Lipzen A."/>
            <person name="Sullivan W."/>
            <person name="Andreopoulos W.B."/>
            <person name="Clum A."/>
            <person name="Lindquist E."/>
            <person name="Daum C."/>
            <person name="Ramamoorthy G.K."/>
            <person name="Gryganskyi A."/>
            <person name="Culley D."/>
            <person name="Magnuson J.K."/>
            <person name="James T.Y."/>
            <person name="O'Malley M.A."/>
            <person name="Stajich J.E."/>
            <person name="Spatafora J.W."/>
            <person name="Visel A."/>
            <person name="Grigoriev I.V."/>
        </authorList>
    </citation>
    <scope>NUCLEOTIDE SEQUENCE [LARGE SCALE GENOMIC DNA]</scope>
    <source>
        <strain evidence="4 5">NRRL 3116</strain>
    </source>
</reference>
<proteinExistence type="predicted"/>
<name>A0A1Y2G1Z0_9FUNG</name>
<keyword evidence="1" id="KW-0862">Zinc</keyword>
<keyword evidence="1" id="KW-0479">Metal-binding</keyword>
<feature type="compositionally biased region" description="Polar residues" evidence="2">
    <location>
        <begin position="96"/>
        <end position="109"/>
    </location>
</feature>
<dbReference type="GeneID" id="33562027"/>
<dbReference type="PROSITE" id="PS00028">
    <property type="entry name" value="ZINC_FINGER_C2H2_1"/>
    <property type="match status" value="1"/>
</dbReference>
<dbReference type="AlphaFoldDB" id="A0A1Y2G1Z0"/>
<dbReference type="SMART" id="SM00355">
    <property type="entry name" value="ZnF_C2H2"/>
    <property type="match status" value="2"/>
</dbReference>
<dbReference type="OrthoDB" id="2234134at2759"/>
<dbReference type="Proteomes" id="UP000193648">
    <property type="component" value="Unassembled WGS sequence"/>
</dbReference>
<keyword evidence="1" id="KW-0863">Zinc-finger</keyword>
<evidence type="ECO:0000256" key="1">
    <source>
        <dbReference type="PROSITE-ProRule" id="PRU00042"/>
    </source>
</evidence>
<evidence type="ECO:0000256" key="2">
    <source>
        <dbReference type="SAM" id="MobiDB-lite"/>
    </source>
</evidence>
<keyword evidence="5" id="KW-1185">Reference proteome</keyword>
<comment type="caution">
    <text evidence="4">The sequence shown here is derived from an EMBL/GenBank/DDBJ whole genome shotgun (WGS) entry which is preliminary data.</text>
</comment>
<dbReference type="InParanoid" id="A0A1Y2G1Z0"/>
<evidence type="ECO:0000259" key="3">
    <source>
        <dbReference type="PROSITE" id="PS50157"/>
    </source>
</evidence>
<evidence type="ECO:0000313" key="4">
    <source>
        <dbReference type="EMBL" id="ORY88927.1"/>
    </source>
</evidence>
<feature type="region of interest" description="Disordered" evidence="2">
    <location>
        <begin position="80"/>
        <end position="109"/>
    </location>
</feature>
<organism evidence="4 5">
    <name type="scientific">Lobosporangium transversale</name>
    <dbReference type="NCBI Taxonomy" id="64571"/>
    <lineage>
        <taxon>Eukaryota</taxon>
        <taxon>Fungi</taxon>
        <taxon>Fungi incertae sedis</taxon>
        <taxon>Mucoromycota</taxon>
        <taxon>Mortierellomycotina</taxon>
        <taxon>Mortierellomycetes</taxon>
        <taxon>Mortierellales</taxon>
        <taxon>Mortierellaceae</taxon>
        <taxon>Lobosporangium</taxon>
    </lineage>
</organism>
<sequence length="148" mass="17146">MDSHEENQAHQCMDCEGKFSSKKHLKDHRDDYHSEECCVSLPNTQGFDLPHRIHRVDGHFTCPLCQRKIRTTRGMKSHIKLRRCQGKADDEGDESAGSQETGPATPLSSKRTFEEMVFTACGGSWMQQTMRKRRRYYSQSVLNLHQFL</sequence>